<proteinExistence type="predicted"/>
<dbReference type="AlphaFoldDB" id="A0A9Q0WB95"/>
<protein>
    <recommendedName>
        <fullName evidence="4">Transmembrane protein</fullName>
    </recommendedName>
</protein>
<sequence length="99" mass="10104">MGKGGVKVMDGELAVIVVCWAGDVICGEVAVLFGCWGGDVFMGLSCGDVAGEIGFCMGRGSLVIGCVAAGMFVGLAVVIVLSWLSWVGSRVWVEIVSST</sequence>
<keyword evidence="3" id="KW-1185">Reference proteome</keyword>
<evidence type="ECO:0008006" key="4">
    <source>
        <dbReference type="Google" id="ProtNLM"/>
    </source>
</evidence>
<evidence type="ECO:0000313" key="3">
    <source>
        <dbReference type="Proteomes" id="UP001151752"/>
    </source>
</evidence>
<name>A0A9Q0WB95_9ROSI</name>
<feature type="transmembrane region" description="Helical" evidence="1">
    <location>
        <begin position="62"/>
        <end position="84"/>
    </location>
</feature>
<evidence type="ECO:0000256" key="1">
    <source>
        <dbReference type="SAM" id="Phobius"/>
    </source>
</evidence>
<dbReference type="EMBL" id="JAPFFM010000004">
    <property type="protein sequence ID" value="KAJ6764101.1"/>
    <property type="molecule type" value="Genomic_DNA"/>
</dbReference>
<reference evidence="2" key="1">
    <citation type="submission" date="2022-11" db="EMBL/GenBank/DDBJ databases">
        <authorList>
            <person name="Hyden B.L."/>
            <person name="Feng K."/>
            <person name="Yates T."/>
            <person name="Jawdy S."/>
            <person name="Smart L.B."/>
            <person name="Muchero W."/>
        </authorList>
    </citation>
    <scope>NUCLEOTIDE SEQUENCE</scope>
    <source>
        <tissue evidence="2">Shoot tip</tissue>
    </source>
</reference>
<reference evidence="2" key="2">
    <citation type="journal article" date="2023" name="Int. J. Mol. Sci.">
        <title>De Novo Assembly and Annotation of 11 Diverse Shrub Willow (Salix) Genomes Reveals Novel Gene Organization in Sex-Linked Regions.</title>
        <authorList>
            <person name="Hyden B."/>
            <person name="Feng K."/>
            <person name="Yates T.B."/>
            <person name="Jawdy S."/>
            <person name="Cereghino C."/>
            <person name="Smart L.B."/>
            <person name="Muchero W."/>
        </authorList>
    </citation>
    <scope>NUCLEOTIDE SEQUENCE</scope>
    <source>
        <tissue evidence="2">Shoot tip</tissue>
    </source>
</reference>
<keyword evidence="1" id="KW-1133">Transmembrane helix</keyword>
<keyword evidence="1" id="KW-0472">Membrane</keyword>
<accession>A0A9Q0WB95</accession>
<dbReference type="Proteomes" id="UP001151752">
    <property type="component" value="Chromosome 12"/>
</dbReference>
<keyword evidence="1" id="KW-0812">Transmembrane</keyword>
<organism evidence="2 3">
    <name type="scientific">Salix koriyanagi</name>
    <dbReference type="NCBI Taxonomy" id="2511006"/>
    <lineage>
        <taxon>Eukaryota</taxon>
        <taxon>Viridiplantae</taxon>
        <taxon>Streptophyta</taxon>
        <taxon>Embryophyta</taxon>
        <taxon>Tracheophyta</taxon>
        <taxon>Spermatophyta</taxon>
        <taxon>Magnoliopsida</taxon>
        <taxon>eudicotyledons</taxon>
        <taxon>Gunneridae</taxon>
        <taxon>Pentapetalae</taxon>
        <taxon>rosids</taxon>
        <taxon>fabids</taxon>
        <taxon>Malpighiales</taxon>
        <taxon>Salicaceae</taxon>
        <taxon>Saliceae</taxon>
        <taxon>Salix</taxon>
    </lineage>
</organism>
<gene>
    <name evidence="2" type="ORF">OIU74_023056</name>
</gene>
<evidence type="ECO:0000313" key="2">
    <source>
        <dbReference type="EMBL" id="KAJ6764101.1"/>
    </source>
</evidence>
<comment type="caution">
    <text evidence="2">The sequence shown here is derived from an EMBL/GenBank/DDBJ whole genome shotgun (WGS) entry which is preliminary data.</text>
</comment>